<comment type="cofactor">
    <cofactor evidence="2 9">
        <name>FAD</name>
        <dbReference type="ChEBI" id="CHEBI:57692"/>
    </cofactor>
</comment>
<dbReference type="EC" id="1.1.5.4" evidence="9"/>
<dbReference type="AlphaFoldDB" id="A0A3D8YD49"/>
<dbReference type="NCBIfam" id="NF009875">
    <property type="entry name" value="PRK13339.1"/>
    <property type="match status" value="1"/>
</dbReference>
<gene>
    <name evidence="9" type="primary">mqo</name>
    <name evidence="11" type="ORF">DSL64_09340</name>
</gene>
<dbReference type="HAMAP" id="MF_00212">
    <property type="entry name" value="MQO"/>
    <property type="match status" value="1"/>
</dbReference>
<evidence type="ECO:0000256" key="7">
    <source>
        <dbReference type="ARBA" id="ARBA00022827"/>
    </source>
</evidence>
<comment type="pathway">
    <text evidence="3 9">Carbohydrate metabolism; tricarboxylic acid cycle; oxaloacetate from (S)-malate (quinone route): step 1/1.</text>
</comment>
<keyword evidence="6 9" id="KW-0285">Flavoprotein</keyword>
<dbReference type="GO" id="GO:0008924">
    <property type="term" value="F:L-malate dehydrogenase (quinone) activity"/>
    <property type="evidence" value="ECO:0007669"/>
    <property type="project" value="UniProtKB-UniRule"/>
</dbReference>
<dbReference type="NCBIfam" id="NF003603">
    <property type="entry name" value="PRK05257.1-1"/>
    <property type="match status" value="1"/>
</dbReference>
<protein>
    <recommendedName>
        <fullName evidence="9">Probable malate:quinone oxidoreductase</fullName>
        <ecNumber evidence="9">1.1.5.4</ecNumber>
    </recommendedName>
    <alternativeName>
        <fullName evidence="9">MQO</fullName>
    </alternativeName>
    <alternativeName>
        <fullName evidence="9">Malate dehydrogenase [quinone]</fullName>
    </alternativeName>
</protein>
<dbReference type="InterPro" id="IPR006231">
    <property type="entry name" value="MQO"/>
</dbReference>
<dbReference type="SUPFAM" id="SSF51905">
    <property type="entry name" value="FAD/NAD(P)-binding domain"/>
    <property type="match status" value="1"/>
</dbReference>
<dbReference type="NCBIfam" id="NF003606">
    <property type="entry name" value="PRK05257.2-1"/>
    <property type="match status" value="1"/>
</dbReference>
<evidence type="ECO:0000256" key="4">
    <source>
        <dbReference type="ARBA" id="ARBA00006389"/>
    </source>
</evidence>
<keyword evidence="10" id="KW-0812">Transmembrane</keyword>
<dbReference type="Proteomes" id="UP000256373">
    <property type="component" value="Unassembled WGS sequence"/>
</dbReference>
<keyword evidence="8 9" id="KW-0560">Oxidoreductase</keyword>
<sequence length="508" mass="55945">MRIKKSSIITTPDIVLIGAGIMSATLGVLLKKLNPAFTIAIFERLDRVTAESSDAWNNAGTGHSAFCELNYTPEKQDGSIDISKAIKIAESFEVSKEFWSYLVEDGIIESPDEFIRHIPHMSFVWGDTNVQYLKNRYESLTAHHLFEGMEYSENNEELKNWIPLVMNGRDASQQVAATKMELGTDVNFGSLTRAMFKYLESQEGVTLHLNHEVDDFQRGKGNWTLSVKDRETKNVSYVRSKFIFIGAGGGSLPLLEKSNIPEGKGFGGFPVSGQWLVCTNPDIIEKHQAKVYGKAAVGSPPMSVPHLDTRMIDGKKALLFGPYAGFSTKFLKNGSYLDLPLSIKLNNIKPMLAAGIHNIPLTKYLIDQVRQSPQDRLAALDDYVPGAKLEDWVLETAGQRVQVIKKDKDAGGVLEFGTEMVTAADGSLAALLGASPGASTSVSIMVELIHKCFPKEATSPEWQAKFRTLIPSFGKSLSKDAELASKTRNRTSVVLKLTESYLEEDVTA</sequence>
<evidence type="ECO:0000256" key="6">
    <source>
        <dbReference type="ARBA" id="ARBA00022630"/>
    </source>
</evidence>
<dbReference type="NCBIfam" id="NF003609">
    <property type="entry name" value="PRK05257.2-5"/>
    <property type="match status" value="1"/>
</dbReference>
<evidence type="ECO:0000256" key="8">
    <source>
        <dbReference type="ARBA" id="ARBA00023002"/>
    </source>
</evidence>
<dbReference type="Pfam" id="PF06039">
    <property type="entry name" value="Mqo"/>
    <property type="match status" value="1"/>
</dbReference>
<dbReference type="InterPro" id="IPR036188">
    <property type="entry name" value="FAD/NAD-bd_sf"/>
</dbReference>
<evidence type="ECO:0000256" key="10">
    <source>
        <dbReference type="SAM" id="Phobius"/>
    </source>
</evidence>
<evidence type="ECO:0000256" key="2">
    <source>
        <dbReference type="ARBA" id="ARBA00001974"/>
    </source>
</evidence>
<comment type="similarity">
    <text evidence="4 9">Belongs to the MQO family.</text>
</comment>
<dbReference type="NCBIfam" id="NF003605">
    <property type="entry name" value="PRK05257.1-4"/>
    <property type="match status" value="1"/>
</dbReference>
<dbReference type="NCBIfam" id="NF003611">
    <property type="entry name" value="PRK05257.3-2"/>
    <property type="match status" value="1"/>
</dbReference>
<dbReference type="NCBIfam" id="NF003614">
    <property type="entry name" value="PRK05257.3-5"/>
    <property type="match status" value="1"/>
</dbReference>
<feature type="transmembrane region" description="Helical" evidence="10">
    <location>
        <begin position="12"/>
        <end position="30"/>
    </location>
</feature>
<dbReference type="NCBIfam" id="TIGR01320">
    <property type="entry name" value="mal_quin_oxido"/>
    <property type="match status" value="1"/>
</dbReference>
<evidence type="ECO:0000313" key="11">
    <source>
        <dbReference type="EMBL" id="REA62447.1"/>
    </source>
</evidence>
<dbReference type="GO" id="GO:0006099">
    <property type="term" value="P:tricarboxylic acid cycle"/>
    <property type="evidence" value="ECO:0007669"/>
    <property type="project" value="UniProtKB-UniRule"/>
</dbReference>
<dbReference type="Gene3D" id="3.50.50.60">
    <property type="entry name" value="FAD/NAD(P)-binding domain"/>
    <property type="match status" value="1"/>
</dbReference>
<evidence type="ECO:0000313" key="12">
    <source>
        <dbReference type="Proteomes" id="UP000256373"/>
    </source>
</evidence>
<dbReference type="NCBIfam" id="NF003608">
    <property type="entry name" value="PRK05257.2-4"/>
    <property type="match status" value="1"/>
</dbReference>
<evidence type="ECO:0000256" key="3">
    <source>
        <dbReference type="ARBA" id="ARBA00005012"/>
    </source>
</evidence>
<comment type="catalytic activity">
    <reaction evidence="1 9">
        <text>(S)-malate + a quinone = a quinol + oxaloacetate</text>
        <dbReference type="Rhea" id="RHEA:46012"/>
        <dbReference type="ChEBI" id="CHEBI:15589"/>
        <dbReference type="ChEBI" id="CHEBI:16452"/>
        <dbReference type="ChEBI" id="CHEBI:24646"/>
        <dbReference type="ChEBI" id="CHEBI:132124"/>
        <dbReference type="EC" id="1.1.5.4"/>
    </reaction>
</comment>
<keyword evidence="10" id="KW-0472">Membrane</keyword>
<reference evidence="11 12" key="1">
    <citation type="submission" date="2018-07" db="EMBL/GenBank/DDBJ databases">
        <title>Dyadobacter roseus sp. nov., isolated from rose rhizosphere soil.</title>
        <authorList>
            <person name="Chen L."/>
        </authorList>
    </citation>
    <scope>NUCLEOTIDE SEQUENCE [LARGE SCALE GENOMIC DNA]</scope>
    <source>
        <strain evidence="11 12">RS19</strain>
    </source>
</reference>
<keyword evidence="5 9" id="KW-0816">Tricarboxylic acid cycle</keyword>
<dbReference type="Gene3D" id="3.30.9.10">
    <property type="entry name" value="D-Amino Acid Oxidase, subunit A, domain 2"/>
    <property type="match status" value="1"/>
</dbReference>
<comment type="caution">
    <text evidence="11">The sequence shown here is derived from an EMBL/GenBank/DDBJ whole genome shotgun (WGS) entry which is preliminary data.</text>
</comment>
<dbReference type="PANTHER" id="PTHR43104:SF2">
    <property type="entry name" value="L-2-HYDROXYGLUTARATE DEHYDROGENASE, MITOCHONDRIAL"/>
    <property type="match status" value="1"/>
</dbReference>
<organism evidence="11 12">
    <name type="scientific">Dyadobacter luteus</name>
    <dbReference type="NCBI Taxonomy" id="2259619"/>
    <lineage>
        <taxon>Bacteria</taxon>
        <taxon>Pseudomonadati</taxon>
        <taxon>Bacteroidota</taxon>
        <taxon>Cytophagia</taxon>
        <taxon>Cytophagales</taxon>
        <taxon>Spirosomataceae</taxon>
        <taxon>Dyadobacter</taxon>
    </lineage>
</organism>
<accession>A0A3D8YD49</accession>
<dbReference type="UniPathway" id="UPA00223">
    <property type="reaction ID" value="UER01008"/>
</dbReference>
<evidence type="ECO:0000256" key="5">
    <source>
        <dbReference type="ARBA" id="ARBA00022532"/>
    </source>
</evidence>
<name>A0A3D8YD49_9BACT</name>
<evidence type="ECO:0000256" key="9">
    <source>
        <dbReference type="HAMAP-Rule" id="MF_00212"/>
    </source>
</evidence>
<keyword evidence="7 9" id="KW-0274">FAD</keyword>
<dbReference type="OrthoDB" id="9763983at2"/>
<proteinExistence type="inferred from homology"/>
<dbReference type="NCBIfam" id="NF003613">
    <property type="entry name" value="PRK05257.3-4"/>
    <property type="match status" value="1"/>
</dbReference>
<evidence type="ECO:0000256" key="1">
    <source>
        <dbReference type="ARBA" id="ARBA00001139"/>
    </source>
</evidence>
<keyword evidence="10" id="KW-1133">Transmembrane helix</keyword>
<dbReference type="PANTHER" id="PTHR43104">
    <property type="entry name" value="L-2-HYDROXYGLUTARATE DEHYDROGENASE, MITOCHONDRIAL"/>
    <property type="match status" value="1"/>
</dbReference>
<dbReference type="GO" id="GO:0047545">
    <property type="term" value="F:(S)-2-hydroxyglutarate dehydrogenase activity"/>
    <property type="evidence" value="ECO:0007669"/>
    <property type="project" value="TreeGrafter"/>
</dbReference>
<keyword evidence="12" id="KW-1185">Reference proteome</keyword>
<dbReference type="EMBL" id="QNUL01000005">
    <property type="protein sequence ID" value="REA62447.1"/>
    <property type="molecule type" value="Genomic_DNA"/>
</dbReference>